<protein>
    <recommendedName>
        <fullName evidence="1">Uroporphyrinogen decarboxylase (URO-D) domain-containing protein</fullName>
    </recommendedName>
</protein>
<dbReference type="Pfam" id="PF01208">
    <property type="entry name" value="URO-D"/>
    <property type="match status" value="1"/>
</dbReference>
<reference evidence="2" key="1">
    <citation type="journal article" date="2014" name="Front. Microbiol.">
        <title>High frequency of phylogenetically diverse reductive dehalogenase-homologous genes in deep subseafloor sedimentary metagenomes.</title>
        <authorList>
            <person name="Kawai M."/>
            <person name="Futagami T."/>
            <person name="Toyoda A."/>
            <person name="Takaki Y."/>
            <person name="Nishi S."/>
            <person name="Hori S."/>
            <person name="Arai W."/>
            <person name="Tsubouchi T."/>
            <person name="Morono Y."/>
            <person name="Uchiyama I."/>
            <person name="Ito T."/>
            <person name="Fujiyama A."/>
            <person name="Inagaki F."/>
            <person name="Takami H."/>
        </authorList>
    </citation>
    <scope>NUCLEOTIDE SEQUENCE</scope>
    <source>
        <strain evidence="2">Expedition CK06-06</strain>
    </source>
</reference>
<dbReference type="PANTHER" id="PTHR47099:SF1">
    <property type="entry name" value="METHYLCOBAMIDE:COM METHYLTRANSFERASE MTBA"/>
    <property type="match status" value="1"/>
</dbReference>
<sequence length="333" mass="36924">MPNWNKRNRLEMTIAGEASDRPPVTLWRHWPGDDQHAGALAAAHLGWQRDYDWDLIKVSPSSSFCLADWGAKDSWHGSVEGTRAYGQRVVQRPEDWEMLHILDPRRGMLATQIEALRLIGEGLPTLSDPGVPFIATVFSPLAQAKNLAGGQELLNHMRSNPDALLAGLETITKSIIAYIQAAKETGISGIFYAIQHARYELLSPAEYERFGGPFDERILEATSDLWLNMLHVHGESGIMFDQVAHYPVQLVNWHDRDSGFSLSEGLERVSGAVSGGVSRWALYQESPEQTTIEASDAIQQTGSRRLLLGVGCVAMTNTPLRNIRALRDFVDGV</sequence>
<dbReference type="PANTHER" id="PTHR47099">
    <property type="entry name" value="METHYLCOBAMIDE:COM METHYLTRANSFERASE MTBA"/>
    <property type="match status" value="1"/>
</dbReference>
<proteinExistence type="predicted"/>
<dbReference type="GO" id="GO:0006779">
    <property type="term" value="P:porphyrin-containing compound biosynthetic process"/>
    <property type="evidence" value="ECO:0007669"/>
    <property type="project" value="InterPro"/>
</dbReference>
<gene>
    <name evidence="2" type="ORF">S12H4_13203</name>
</gene>
<dbReference type="Gene3D" id="3.20.20.210">
    <property type="match status" value="1"/>
</dbReference>
<name>X1T8B8_9ZZZZ</name>
<organism evidence="2">
    <name type="scientific">marine sediment metagenome</name>
    <dbReference type="NCBI Taxonomy" id="412755"/>
    <lineage>
        <taxon>unclassified sequences</taxon>
        <taxon>metagenomes</taxon>
        <taxon>ecological metagenomes</taxon>
    </lineage>
</organism>
<dbReference type="InterPro" id="IPR052024">
    <property type="entry name" value="Methanogen_methyltrans"/>
</dbReference>
<feature type="domain" description="Uroporphyrinogen decarboxylase (URO-D)" evidence="1">
    <location>
        <begin position="88"/>
        <end position="331"/>
    </location>
</feature>
<dbReference type="SUPFAM" id="SSF51726">
    <property type="entry name" value="UROD/MetE-like"/>
    <property type="match status" value="1"/>
</dbReference>
<evidence type="ECO:0000313" key="2">
    <source>
        <dbReference type="EMBL" id="GAI87621.1"/>
    </source>
</evidence>
<dbReference type="GO" id="GO:0004853">
    <property type="term" value="F:uroporphyrinogen decarboxylase activity"/>
    <property type="evidence" value="ECO:0007669"/>
    <property type="project" value="InterPro"/>
</dbReference>
<dbReference type="EMBL" id="BARW01006285">
    <property type="protein sequence ID" value="GAI87621.1"/>
    <property type="molecule type" value="Genomic_DNA"/>
</dbReference>
<comment type="caution">
    <text evidence="2">The sequence shown here is derived from an EMBL/GenBank/DDBJ whole genome shotgun (WGS) entry which is preliminary data.</text>
</comment>
<dbReference type="AlphaFoldDB" id="X1T8B8"/>
<dbReference type="InterPro" id="IPR000257">
    <property type="entry name" value="Uroporphyrinogen_deCOase"/>
</dbReference>
<dbReference type="InterPro" id="IPR038071">
    <property type="entry name" value="UROD/MetE-like_sf"/>
</dbReference>
<evidence type="ECO:0000259" key="1">
    <source>
        <dbReference type="Pfam" id="PF01208"/>
    </source>
</evidence>
<accession>X1T8B8</accession>